<reference evidence="1 2" key="1">
    <citation type="submission" date="2020-12" db="EMBL/GenBank/DDBJ databases">
        <title>HMF7856_wgs.fasta genome submission.</title>
        <authorList>
            <person name="Kang H."/>
            <person name="Kim H."/>
            <person name="Joh K."/>
        </authorList>
    </citation>
    <scope>NUCLEOTIDE SEQUENCE [LARGE SCALE GENOMIC DNA]</scope>
    <source>
        <strain evidence="1 2">HMF7856</strain>
    </source>
</reference>
<gene>
    <name evidence="1" type="ORF">GO620_002860</name>
</gene>
<keyword evidence="2" id="KW-1185">Reference proteome</keyword>
<dbReference type="Gene3D" id="3.40.50.300">
    <property type="entry name" value="P-loop containing nucleotide triphosphate hydrolases"/>
    <property type="match status" value="1"/>
</dbReference>
<accession>A0A6I4HVC3</accession>
<dbReference type="RefSeq" id="WP_157522166.1">
    <property type="nucleotide sequence ID" value="NZ_CP066775.1"/>
</dbReference>
<organism evidence="1 2">
    <name type="scientific">Mucilaginibacter ginkgonis</name>
    <dbReference type="NCBI Taxonomy" id="2682091"/>
    <lineage>
        <taxon>Bacteria</taxon>
        <taxon>Pseudomonadati</taxon>
        <taxon>Bacteroidota</taxon>
        <taxon>Sphingobacteriia</taxon>
        <taxon>Sphingobacteriales</taxon>
        <taxon>Sphingobacteriaceae</taxon>
        <taxon>Mucilaginibacter</taxon>
    </lineage>
</organism>
<evidence type="ECO:0000313" key="1">
    <source>
        <dbReference type="EMBL" id="QQL50416.1"/>
    </source>
</evidence>
<protein>
    <recommendedName>
        <fullName evidence="3">NACHT domain-containing protein</fullName>
    </recommendedName>
</protein>
<name>A0A6I4HVC3_9SPHI</name>
<dbReference type="InterPro" id="IPR027417">
    <property type="entry name" value="P-loop_NTPase"/>
</dbReference>
<dbReference type="Proteomes" id="UP000429232">
    <property type="component" value="Chromosome"/>
</dbReference>
<sequence length="840" mass="97052">MTPHFDPRHYYLLKKRVLQEADIKDIVPSDCKYLSLTIFNKVHKGISETTLKRVFGFAFAEFKPSSFTINALAEYCGYDSWHAFQKDVSVNNSQQGNEVQCRQTIERANDITWTTLQILKNKCGIPYERTISRDFMHDHFQAFFNEDAIATALLAPSGYGKTIALCHWVEDLMKFTHFPNQRDVILFFSGSALINAYETGHNLNNWLLALLGLDADNFLNDMFIEGSGFDGKFYLIIDGLDEVHYKGFHFANIFEQLNDIIALHNTERRLKIVITMRSATWCNNEHYILSKQHWFKGFVMESNNCINVPLMDVNEILKLAKNLNPDVKDHVSERAVKTLGLPLLTQYYFKKTDTSHNLSEFDEANEFDVITSYVLNKVYKSKHSIDMITFVREFLGFIDQSNLAEGVSKLRIQHLIKGYPQAYDELVNIGYLENLDASCDAQLNNYVRFSSSRWLDHSVAEKLYYDNGEMFNEQLVTSINTNMIEECRRITVLKWCIYKTISAHRHIDFNILAGFETTLSRKSDLISFVSKLLKRLTDEQSPAFDNKFEGKISEYFVGLEYANVNYEQALRTILKFRLTTKEQILLKCSLCVIAILELDVNKLEKLMEDLKNYSPEDFSDFVIDPLVCIDTVYYHLKYGIVKREGFSEITKFYFNPPAAAFGTRKNSFNEVLFMLATHTVTICKGALKTLRFIRTLKRIYPSGSEAYQFLLEISNVEALLAAGRKEEARNIYEQLSVRFEERQIGFTALMKVCFKALKVRIKALEPDEPALMQQIRALIKMCDEYSYKLVKVTTLAFVLTELNNGPNTTGDVLEHFYFDMVRTARSAGCRTESFYEAKIH</sequence>
<proteinExistence type="predicted"/>
<dbReference type="EMBL" id="CP066775">
    <property type="protein sequence ID" value="QQL50416.1"/>
    <property type="molecule type" value="Genomic_DNA"/>
</dbReference>
<dbReference type="AlphaFoldDB" id="A0A6I4HVC3"/>
<evidence type="ECO:0008006" key="3">
    <source>
        <dbReference type="Google" id="ProtNLM"/>
    </source>
</evidence>
<dbReference type="KEGG" id="mgik:GO620_002860"/>
<dbReference type="SUPFAM" id="SSF52540">
    <property type="entry name" value="P-loop containing nucleoside triphosphate hydrolases"/>
    <property type="match status" value="1"/>
</dbReference>
<evidence type="ECO:0000313" key="2">
    <source>
        <dbReference type="Proteomes" id="UP000429232"/>
    </source>
</evidence>